<dbReference type="InterPro" id="IPR013154">
    <property type="entry name" value="ADH-like_N"/>
</dbReference>
<dbReference type="PANTHER" id="PTHR45348">
    <property type="entry name" value="HYPOTHETICAL OXIDOREDUCTASE (EUROFUNG)"/>
    <property type="match status" value="1"/>
</dbReference>
<dbReference type="AlphaFoldDB" id="A0A4S4FHH8"/>
<keyword evidence="3" id="KW-1185">Reference proteome</keyword>
<evidence type="ECO:0000313" key="2">
    <source>
        <dbReference type="EMBL" id="THG29252.1"/>
    </source>
</evidence>
<reference evidence="2 3" key="1">
    <citation type="submission" date="2019-04" db="EMBL/GenBank/DDBJ databases">
        <authorList>
            <person name="Jiang L."/>
        </authorList>
    </citation>
    <scope>NUCLEOTIDE SEQUENCE [LARGE SCALE GENOMIC DNA]</scope>
    <source>
        <strain evidence="2 3">YIM 131853</strain>
    </source>
</reference>
<sequence length="377" mass="39591">MPENSAAWLLAPRTRLTVGPAEMPRPAFGEVIVRVRAVAINPLDWIIQGTGQVTYRWLSGPTVLGTDVAGEVTAVGEGVARFRIGDRVVGLATGTDRGRDTRHEGGFQLYTALLEQLTAPLPDGMDYSSAAVLPLAVSTAACGLFQQQNLGLRLPESPTADGEPHERPAGPETVLIWGGSTSVGSAAVQLATEAGYRVISTASPRNFDFVRSLGAEAVFDYRGPSVIEDIRRHLGATPLRSALAVGAGSAGAALRLLDRGGRLAMASTPLSLEALAARKRLFPAMVPVFGRVGASMTGLMIRARVAGVRTSFIWGSSLRDDEVGPAIWRDYLPGALAAGGFLPRPEPMVVGDGLDAIQDAVVRLRAGVSAQKVVVTL</sequence>
<gene>
    <name evidence="2" type="ORF">E6C64_11005</name>
</gene>
<dbReference type="Proteomes" id="UP000309133">
    <property type="component" value="Unassembled WGS sequence"/>
</dbReference>
<accession>A0A4S4FHH8</accession>
<dbReference type="InterPro" id="IPR047122">
    <property type="entry name" value="Trans-enoyl_RdTase-like"/>
</dbReference>
<dbReference type="Gene3D" id="3.90.180.10">
    <property type="entry name" value="Medium-chain alcohol dehydrogenases, catalytic domain"/>
    <property type="match status" value="1"/>
</dbReference>
<dbReference type="InterPro" id="IPR036291">
    <property type="entry name" value="NAD(P)-bd_dom_sf"/>
</dbReference>
<dbReference type="Pfam" id="PF00107">
    <property type="entry name" value="ADH_zinc_N"/>
    <property type="match status" value="1"/>
</dbReference>
<dbReference type="EMBL" id="SSSM01000005">
    <property type="protein sequence ID" value="THG29252.1"/>
    <property type="molecule type" value="Genomic_DNA"/>
</dbReference>
<comment type="caution">
    <text evidence="2">The sequence shown here is derived from an EMBL/GenBank/DDBJ whole genome shotgun (WGS) entry which is preliminary data.</text>
</comment>
<feature type="domain" description="Enoyl reductase (ER)" evidence="1">
    <location>
        <begin position="13"/>
        <end position="375"/>
    </location>
</feature>
<name>A0A4S4FHH8_9MICO</name>
<dbReference type="SMART" id="SM00829">
    <property type="entry name" value="PKS_ER"/>
    <property type="match status" value="1"/>
</dbReference>
<dbReference type="SUPFAM" id="SSF50129">
    <property type="entry name" value="GroES-like"/>
    <property type="match status" value="1"/>
</dbReference>
<dbReference type="InterPro" id="IPR011032">
    <property type="entry name" value="GroES-like_sf"/>
</dbReference>
<dbReference type="InterPro" id="IPR020843">
    <property type="entry name" value="ER"/>
</dbReference>
<dbReference type="CDD" id="cd08249">
    <property type="entry name" value="enoyl_reductase_like"/>
    <property type="match status" value="1"/>
</dbReference>
<dbReference type="RefSeq" id="WP_136427583.1">
    <property type="nucleotide sequence ID" value="NZ_SSSM01000005.1"/>
</dbReference>
<protein>
    <submittedName>
        <fullName evidence="2">Zinc-binding alcohol dehydrogenase family protein</fullName>
    </submittedName>
</protein>
<dbReference type="InterPro" id="IPR013149">
    <property type="entry name" value="ADH-like_C"/>
</dbReference>
<dbReference type="Gene3D" id="3.40.50.720">
    <property type="entry name" value="NAD(P)-binding Rossmann-like Domain"/>
    <property type="match status" value="1"/>
</dbReference>
<dbReference type="SUPFAM" id="SSF51735">
    <property type="entry name" value="NAD(P)-binding Rossmann-fold domains"/>
    <property type="match status" value="1"/>
</dbReference>
<dbReference type="OrthoDB" id="9801186at2"/>
<proteinExistence type="predicted"/>
<dbReference type="Pfam" id="PF08240">
    <property type="entry name" value="ADH_N"/>
    <property type="match status" value="1"/>
</dbReference>
<dbReference type="PANTHER" id="PTHR45348:SF2">
    <property type="entry name" value="ZINC-TYPE ALCOHOL DEHYDROGENASE-LIKE PROTEIN C2E1P3.01"/>
    <property type="match status" value="1"/>
</dbReference>
<dbReference type="GO" id="GO:0016651">
    <property type="term" value="F:oxidoreductase activity, acting on NAD(P)H"/>
    <property type="evidence" value="ECO:0007669"/>
    <property type="project" value="InterPro"/>
</dbReference>
<evidence type="ECO:0000313" key="3">
    <source>
        <dbReference type="Proteomes" id="UP000309133"/>
    </source>
</evidence>
<evidence type="ECO:0000259" key="1">
    <source>
        <dbReference type="SMART" id="SM00829"/>
    </source>
</evidence>
<organism evidence="2 3">
    <name type="scientific">Naasia lichenicola</name>
    <dbReference type="NCBI Taxonomy" id="2565933"/>
    <lineage>
        <taxon>Bacteria</taxon>
        <taxon>Bacillati</taxon>
        <taxon>Actinomycetota</taxon>
        <taxon>Actinomycetes</taxon>
        <taxon>Micrococcales</taxon>
        <taxon>Microbacteriaceae</taxon>
        <taxon>Naasia</taxon>
    </lineage>
</organism>